<organism evidence="3">
    <name type="scientific">Magallana gigas</name>
    <name type="common">Pacific oyster</name>
    <name type="synonym">Crassostrea gigas</name>
    <dbReference type="NCBI Taxonomy" id="29159"/>
    <lineage>
        <taxon>Eukaryota</taxon>
        <taxon>Metazoa</taxon>
        <taxon>Spiralia</taxon>
        <taxon>Lophotrochozoa</taxon>
        <taxon>Mollusca</taxon>
        <taxon>Bivalvia</taxon>
        <taxon>Autobranchia</taxon>
        <taxon>Pteriomorphia</taxon>
        <taxon>Ostreida</taxon>
        <taxon>Ostreoidea</taxon>
        <taxon>Ostreidae</taxon>
        <taxon>Magallana</taxon>
    </lineage>
</organism>
<dbReference type="InParanoid" id="K1PWH3"/>
<gene>
    <name evidence="3" type="ORF">CGI_10005653</name>
</gene>
<accession>K1PWH3</accession>
<name>K1PWH3_MAGGI</name>
<dbReference type="EMBL" id="JH816270">
    <property type="protein sequence ID" value="EKC20670.1"/>
    <property type="molecule type" value="Genomic_DNA"/>
</dbReference>
<evidence type="ECO:0000313" key="3">
    <source>
        <dbReference type="EMBL" id="EKC20670.1"/>
    </source>
</evidence>
<proteinExistence type="inferred from homology"/>
<dbReference type="AlphaFoldDB" id="K1PWH3"/>
<dbReference type="PANTHER" id="PTHR10858">
    <property type="entry name" value="DEOXYRIBONUCLEASE II"/>
    <property type="match status" value="1"/>
</dbReference>
<protein>
    <submittedName>
        <fullName evidence="3">Cell death-related nuclease 6</fullName>
    </submittedName>
</protein>
<sequence>MKQLFLIIGFLGYHSYTHSAINCKSPSGKAVDWFILYKLPRFRNDKVRTTGNEFFYMDEDNQCFKRTRARDISRRALAFDKNTGFWIISSIPRFPAKADGGYIFADQQLPYGQIALCVTVLQSEKNQIVGREQATTSMRKHFKTKKGNSVEVFAKSASFGKDIYDDLISPGLNDKIHVQTWRPDLANTNKVWNIDYIDFGNGISYKASLDHSKWAVAKHQPFTCIGDINRQRTQFKRGGLSLCLENENVAESFRNLYSEIEKKKLPRKTCPESAFPPAGRANAPVTGVGVVACEARPLVRRWGRTFENGTTKDAG</sequence>
<keyword evidence="2" id="KW-0378">Hydrolase</keyword>
<evidence type="ECO:0000256" key="1">
    <source>
        <dbReference type="ARBA" id="ARBA00007527"/>
    </source>
</evidence>
<dbReference type="Pfam" id="PF03265">
    <property type="entry name" value="DNase_II"/>
    <property type="match status" value="3"/>
</dbReference>
<comment type="similarity">
    <text evidence="1">Belongs to the DNase II family.</text>
</comment>
<evidence type="ECO:0000256" key="2">
    <source>
        <dbReference type="ARBA" id="ARBA00022801"/>
    </source>
</evidence>
<dbReference type="GO" id="GO:0006309">
    <property type="term" value="P:apoptotic DNA fragmentation"/>
    <property type="evidence" value="ECO:0007669"/>
    <property type="project" value="TreeGrafter"/>
</dbReference>
<reference evidence="3" key="1">
    <citation type="journal article" date="2012" name="Nature">
        <title>The oyster genome reveals stress adaptation and complexity of shell formation.</title>
        <authorList>
            <person name="Zhang G."/>
            <person name="Fang X."/>
            <person name="Guo X."/>
            <person name="Li L."/>
            <person name="Luo R."/>
            <person name="Xu F."/>
            <person name="Yang P."/>
            <person name="Zhang L."/>
            <person name="Wang X."/>
            <person name="Qi H."/>
            <person name="Xiong Z."/>
            <person name="Que H."/>
            <person name="Xie Y."/>
            <person name="Holland P.W."/>
            <person name="Paps J."/>
            <person name="Zhu Y."/>
            <person name="Wu F."/>
            <person name="Chen Y."/>
            <person name="Wang J."/>
            <person name="Peng C."/>
            <person name="Meng J."/>
            <person name="Yang L."/>
            <person name="Liu J."/>
            <person name="Wen B."/>
            <person name="Zhang N."/>
            <person name="Huang Z."/>
            <person name="Zhu Q."/>
            <person name="Feng Y."/>
            <person name="Mount A."/>
            <person name="Hedgecock D."/>
            <person name="Xu Z."/>
            <person name="Liu Y."/>
            <person name="Domazet-Loso T."/>
            <person name="Du Y."/>
            <person name="Sun X."/>
            <person name="Zhang S."/>
            <person name="Liu B."/>
            <person name="Cheng P."/>
            <person name="Jiang X."/>
            <person name="Li J."/>
            <person name="Fan D."/>
            <person name="Wang W."/>
            <person name="Fu W."/>
            <person name="Wang T."/>
            <person name="Wang B."/>
            <person name="Zhang J."/>
            <person name="Peng Z."/>
            <person name="Li Y."/>
            <person name="Li N."/>
            <person name="Wang J."/>
            <person name="Chen M."/>
            <person name="He Y."/>
            <person name="Tan F."/>
            <person name="Song X."/>
            <person name="Zheng Q."/>
            <person name="Huang R."/>
            <person name="Yang H."/>
            <person name="Du X."/>
            <person name="Chen L."/>
            <person name="Yang M."/>
            <person name="Gaffney P.M."/>
            <person name="Wang S."/>
            <person name="Luo L."/>
            <person name="She Z."/>
            <person name="Ming Y."/>
            <person name="Huang W."/>
            <person name="Zhang S."/>
            <person name="Huang B."/>
            <person name="Zhang Y."/>
            <person name="Qu T."/>
            <person name="Ni P."/>
            <person name="Miao G."/>
            <person name="Wang J."/>
            <person name="Wang Q."/>
            <person name="Steinberg C.E."/>
            <person name="Wang H."/>
            <person name="Li N."/>
            <person name="Qian L."/>
            <person name="Zhang G."/>
            <person name="Li Y."/>
            <person name="Yang H."/>
            <person name="Liu X."/>
            <person name="Wang J."/>
            <person name="Yin Y."/>
            <person name="Wang J."/>
        </authorList>
    </citation>
    <scope>NUCLEOTIDE SEQUENCE [LARGE SCALE GENOMIC DNA]</scope>
    <source>
        <strain evidence="3">05x7-T-G4-1.051#20</strain>
    </source>
</reference>
<dbReference type="HOGENOM" id="CLU_883523_0_0_1"/>
<dbReference type="InterPro" id="IPR004947">
    <property type="entry name" value="DNase_II"/>
</dbReference>
<dbReference type="GO" id="GO:0004531">
    <property type="term" value="F:deoxyribonuclease II activity"/>
    <property type="evidence" value="ECO:0007669"/>
    <property type="project" value="InterPro"/>
</dbReference>
<dbReference type="PANTHER" id="PTHR10858:SF23">
    <property type="entry name" value="DEOXYRIBONUCLEASE II"/>
    <property type="match status" value="1"/>
</dbReference>